<dbReference type="EMBL" id="CAWUHB010000002">
    <property type="protein sequence ID" value="CAK7209592.1"/>
    <property type="molecule type" value="Genomic_DNA"/>
</dbReference>
<dbReference type="PANTHER" id="PTHR24118">
    <property type="entry name" value="POTE ANKYRIN DOMAIN"/>
    <property type="match status" value="1"/>
</dbReference>
<dbReference type="InterPro" id="IPR036770">
    <property type="entry name" value="Ankyrin_rpt-contain_sf"/>
</dbReference>
<proteinExistence type="predicted"/>
<protein>
    <recommendedName>
        <fullName evidence="4">Ankyrin repeat protein</fullName>
    </recommendedName>
</protein>
<name>A0ABP0AQQ0_9PEZI</name>
<gene>
    <name evidence="2" type="ORF">SCUCBS95973_000492</name>
</gene>
<evidence type="ECO:0000256" key="1">
    <source>
        <dbReference type="PROSITE-ProRule" id="PRU00023"/>
    </source>
</evidence>
<reference evidence="2 3" key="1">
    <citation type="submission" date="2024-01" db="EMBL/GenBank/DDBJ databases">
        <authorList>
            <person name="Allen C."/>
            <person name="Tagirdzhanova G."/>
        </authorList>
    </citation>
    <scope>NUCLEOTIDE SEQUENCE [LARGE SCALE GENOMIC DNA]</scope>
</reference>
<dbReference type="PRINTS" id="PR01415">
    <property type="entry name" value="ANKYRIN"/>
</dbReference>
<dbReference type="PROSITE" id="PS50088">
    <property type="entry name" value="ANK_REPEAT"/>
    <property type="match status" value="1"/>
</dbReference>
<keyword evidence="1" id="KW-0040">ANK repeat</keyword>
<evidence type="ECO:0000313" key="2">
    <source>
        <dbReference type="EMBL" id="CAK7209592.1"/>
    </source>
</evidence>
<feature type="repeat" description="ANK" evidence="1">
    <location>
        <begin position="141"/>
        <end position="163"/>
    </location>
</feature>
<dbReference type="Proteomes" id="UP001642405">
    <property type="component" value="Unassembled WGS sequence"/>
</dbReference>
<sequence length="635" mass="69853">MQKLQVDDMHAKYPEDVDETDADGNTLFHRAALAPLDDDSLAALKARAAALNVTADQPNHAGRTPMHVLCSFDWCDNEAPEGNGYVAEPIRLCLQGLQFVRHIDAADAKGVRPLHLAVTISEVCVGELLAAGADPLGATLQGLTPLHLAARARQSNIAGRLLDGIRAQGDSEAVGTAVSADDEAGWQPLHYACRSGRPETVAILLGAHSGGIDVVNANTLPALLDACAEFAQEQPLWNSYHPPTAEDASSMFLLGLEESWRHDVVGGVDRHDDLRPWVVAGQRALDSIAGNLSPIEGEDLDDNARAKEQLINFSGQVRTDQDTTQVRPILQMLYRAYLSKEQDQDTARHLFQNALHAVIVKLQNMGPPTTSALSETFYAYTLQCFCEFSSALAKKTDTNDNKDDLAAIESSNRLDSSYPHPDDGRFIVRRLLRQRRFGPLPHLLLQWATPESESRNGREISHRKRWLSLGLQSLVELGQADSLVDACVQASASDPVVRDTFYNAFHDTAMDSLLYLACCRQLPNMDVVRLLIEKCHVDANRRTIAIAERAQMLGIYEGDEPGPGLETPLHALARGFHWWGITQAIPYLIAHGADVTAKNEWGHTAFDLAWHGREKDWDRPLTRRVFELLGGKPGE</sequence>
<evidence type="ECO:0000313" key="3">
    <source>
        <dbReference type="Proteomes" id="UP001642405"/>
    </source>
</evidence>
<evidence type="ECO:0008006" key="4">
    <source>
        <dbReference type="Google" id="ProtNLM"/>
    </source>
</evidence>
<dbReference type="PROSITE" id="PS50297">
    <property type="entry name" value="ANK_REP_REGION"/>
    <property type="match status" value="1"/>
</dbReference>
<dbReference type="InterPro" id="IPR002110">
    <property type="entry name" value="Ankyrin_rpt"/>
</dbReference>
<dbReference type="Pfam" id="PF12796">
    <property type="entry name" value="Ank_2"/>
    <property type="match status" value="1"/>
</dbReference>
<dbReference type="SUPFAM" id="SSF48403">
    <property type="entry name" value="Ankyrin repeat"/>
    <property type="match status" value="1"/>
</dbReference>
<keyword evidence="3" id="KW-1185">Reference proteome</keyword>
<accession>A0ABP0AQQ0</accession>
<comment type="caution">
    <text evidence="2">The sequence shown here is derived from an EMBL/GenBank/DDBJ whole genome shotgun (WGS) entry which is preliminary data.</text>
</comment>
<dbReference type="PANTHER" id="PTHR24118:SF99">
    <property type="entry name" value="POTE ANKYRIN DOMAIN FAMILY MEMBER 3C-RELATED"/>
    <property type="match status" value="1"/>
</dbReference>
<dbReference type="SMART" id="SM00248">
    <property type="entry name" value="ANK"/>
    <property type="match status" value="6"/>
</dbReference>
<organism evidence="2 3">
    <name type="scientific">Sporothrix curviconia</name>
    <dbReference type="NCBI Taxonomy" id="1260050"/>
    <lineage>
        <taxon>Eukaryota</taxon>
        <taxon>Fungi</taxon>
        <taxon>Dikarya</taxon>
        <taxon>Ascomycota</taxon>
        <taxon>Pezizomycotina</taxon>
        <taxon>Sordariomycetes</taxon>
        <taxon>Sordariomycetidae</taxon>
        <taxon>Ophiostomatales</taxon>
        <taxon>Ophiostomataceae</taxon>
        <taxon>Sporothrix</taxon>
    </lineage>
</organism>
<dbReference type="Gene3D" id="1.25.40.20">
    <property type="entry name" value="Ankyrin repeat-containing domain"/>
    <property type="match status" value="2"/>
</dbReference>